<organism evidence="7 8">
    <name type="scientific">Rhipicephalus sanguineus</name>
    <name type="common">Brown dog tick</name>
    <name type="synonym">Ixodes sanguineus</name>
    <dbReference type="NCBI Taxonomy" id="34632"/>
    <lineage>
        <taxon>Eukaryota</taxon>
        <taxon>Metazoa</taxon>
        <taxon>Ecdysozoa</taxon>
        <taxon>Arthropoda</taxon>
        <taxon>Chelicerata</taxon>
        <taxon>Arachnida</taxon>
        <taxon>Acari</taxon>
        <taxon>Parasitiformes</taxon>
        <taxon>Ixodida</taxon>
        <taxon>Ixodoidea</taxon>
        <taxon>Ixodidae</taxon>
        <taxon>Rhipicephalinae</taxon>
        <taxon>Rhipicephalus</taxon>
        <taxon>Rhipicephalus</taxon>
    </lineage>
</organism>
<reference evidence="7" key="2">
    <citation type="submission" date="2021-09" db="EMBL/GenBank/DDBJ databases">
        <authorList>
            <person name="Jia N."/>
            <person name="Wang J."/>
            <person name="Shi W."/>
            <person name="Du L."/>
            <person name="Sun Y."/>
            <person name="Zhan W."/>
            <person name="Jiang J."/>
            <person name="Wang Q."/>
            <person name="Zhang B."/>
            <person name="Ji P."/>
            <person name="Sakyi L.B."/>
            <person name="Cui X."/>
            <person name="Yuan T."/>
            <person name="Jiang B."/>
            <person name="Yang W."/>
            <person name="Lam T.T.-Y."/>
            <person name="Chang Q."/>
            <person name="Ding S."/>
            <person name="Wang X."/>
            <person name="Zhu J."/>
            <person name="Ruan X."/>
            <person name="Zhao L."/>
            <person name="Wei J."/>
            <person name="Que T."/>
            <person name="Du C."/>
            <person name="Cheng J."/>
            <person name="Dai P."/>
            <person name="Han X."/>
            <person name="Huang E."/>
            <person name="Gao Y."/>
            <person name="Liu J."/>
            <person name="Shao H."/>
            <person name="Ye R."/>
            <person name="Li L."/>
            <person name="Wei W."/>
            <person name="Wang X."/>
            <person name="Wang C."/>
            <person name="Huo Q."/>
            <person name="Li W."/>
            <person name="Guo W."/>
            <person name="Chen H."/>
            <person name="Chen S."/>
            <person name="Zhou L."/>
            <person name="Zhou L."/>
            <person name="Ni X."/>
            <person name="Tian J."/>
            <person name="Zhou Y."/>
            <person name="Sheng Y."/>
            <person name="Liu T."/>
            <person name="Pan Y."/>
            <person name="Xia L."/>
            <person name="Li J."/>
            <person name="Zhao F."/>
            <person name="Cao W."/>
        </authorList>
    </citation>
    <scope>NUCLEOTIDE SEQUENCE</scope>
    <source>
        <strain evidence="7">Rsan-2018</strain>
        <tissue evidence="7">Larvae</tissue>
    </source>
</reference>
<feature type="domain" description="C2H2-type" evidence="6">
    <location>
        <begin position="107"/>
        <end position="135"/>
    </location>
</feature>
<evidence type="ECO:0000313" key="7">
    <source>
        <dbReference type="EMBL" id="KAH7976765.1"/>
    </source>
</evidence>
<dbReference type="PROSITE" id="PS00028">
    <property type="entry name" value="ZINC_FINGER_C2H2_1"/>
    <property type="match status" value="3"/>
</dbReference>
<reference evidence="7" key="1">
    <citation type="journal article" date="2020" name="Cell">
        <title>Large-Scale Comparative Analyses of Tick Genomes Elucidate Their Genetic Diversity and Vector Capacities.</title>
        <authorList>
            <consortium name="Tick Genome and Microbiome Consortium (TIGMIC)"/>
            <person name="Jia N."/>
            <person name="Wang J."/>
            <person name="Shi W."/>
            <person name="Du L."/>
            <person name="Sun Y."/>
            <person name="Zhan W."/>
            <person name="Jiang J.F."/>
            <person name="Wang Q."/>
            <person name="Zhang B."/>
            <person name="Ji P."/>
            <person name="Bell-Sakyi L."/>
            <person name="Cui X.M."/>
            <person name="Yuan T.T."/>
            <person name="Jiang B.G."/>
            <person name="Yang W.F."/>
            <person name="Lam T.T."/>
            <person name="Chang Q.C."/>
            <person name="Ding S.J."/>
            <person name="Wang X.J."/>
            <person name="Zhu J.G."/>
            <person name="Ruan X.D."/>
            <person name="Zhao L."/>
            <person name="Wei J.T."/>
            <person name="Ye R.Z."/>
            <person name="Que T.C."/>
            <person name="Du C.H."/>
            <person name="Zhou Y.H."/>
            <person name="Cheng J.X."/>
            <person name="Dai P.F."/>
            <person name="Guo W.B."/>
            <person name="Han X.H."/>
            <person name="Huang E.J."/>
            <person name="Li L.F."/>
            <person name="Wei W."/>
            <person name="Gao Y.C."/>
            <person name="Liu J.Z."/>
            <person name="Shao H.Z."/>
            <person name="Wang X."/>
            <person name="Wang C.C."/>
            <person name="Yang T.C."/>
            <person name="Huo Q.B."/>
            <person name="Li W."/>
            <person name="Chen H.Y."/>
            <person name="Chen S.E."/>
            <person name="Zhou L.G."/>
            <person name="Ni X.B."/>
            <person name="Tian J.H."/>
            <person name="Sheng Y."/>
            <person name="Liu T."/>
            <person name="Pan Y.S."/>
            <person name="Xia L.Y."/>
            <person name="Li J."/>
            <person name="Zhao F."/>
            <person name="Cao W.C."/>
        </authorList>
    </citation>
    <scope>NUCLEOTIDE SEQUENCE</scope>
    <source>
        <strain evidence="7">Rsan-2018</strain>
    </source>
</reference>
<dbReference type="InterPro" id="IPR013087">
    <property type="entry name" value="Znf_C2H2_type"/>
</dbReference>
<proteinExistence type="predicted"/>
<evidence type="ECO:0000256" key="4">
    <source>
        <dbReference type="ARBA" id="ARBA00022833"/>
    </source>
</evidence>
<dbReference type="PANTHER" id="PTHR24379">
    <property type="entry name" value="KRAB AND ZINC FINGER DOMAIN-CONTAINING"/>
    <property type="match status" value="1"/>
</dbReference>
<dbReference type="InterPro" id="IPR036236">
    <property type="entry name" value="Znf_C2H2_sf"/>
</dbReference>
<keyword evidence="3 5" id="KW-0863">Zinc-finger</keyword>
<dbReference type="Pfam" id="PF00096">
    <property type="entry name" value="zf-C2H2"/>
    <property type="match status" value="2"/>
</dbReference>
<evidence type="ECO:0000256" key="5">
    <source>
        <dbReference type="PROSITE-ProRule" id="PRU00042"/>
    </source>
</evidence>
<accession>A0A9D4T831</accession>
<evidence type="ECO:0000313" key="8">
    <source>
        <dbReference type="Proteomes" id="UP000821837"/>
    </source>
</evidence>
<keyword evidence="8" id="KW-1185">Reference proteome</keyword>
<gene>
    <name evidence="7" type="ORF">HPB52_019109</name>
</gene>
<feature type="domain" description="C2H2-type" evidence="6">
    <location>
        <begin position="50"/>
        <end position="77"/>
    </location>
</feature>
<dbReference type="SUPFAM" id="SSF57667">
    <property type="entry name" value="beta-beta-alpha zinc fingers"/>
    <property type="match status" value="1"/>
</dbReference>
<dbReference type="PROSITE" id="PS50157">
    <property type="entry name" value="ZINC_FINGER_C2H2_2"/>
    <property type="match status" value="3"/>
</dbReference>
<dbReference type="OrthoDB" id="6496232at2759"/>
<sequence length="136" mass="15167">MDNLGSFGGNVADVFKCTHCIFTGSDEAALAEHLQVVHAVPISDSEQAGYQCQSCLSSFSRHDELLQHLQKHVGSGVLECFLCTKRYSTQAHLVRHIKTTHSRTKSFACHLCPSVFSRKDSLCTHIRKNHTQLAKR</sequence>
<evidence type="ECO:0000259" key="6">
    <source>
        <dbReference type="PROSITE" id="PS50157"/>
    </source>
</evidence>
<feature type="domain" description="C2H2-type" evidence="6">
    <location>
        <begin position="78"/>
        <end position="106"/>
    </location>
</feature>
<dbReference type="OMA" id="PTHRTEQ"/>
<keyword evidence="4" id="KW-0862">Zinc</keyword>
<dbReference type="GO" id="GO:0008270">
    <property type="term" value="F:zinc ion binding"/>
    <property type="evidence" value="ECO:0007669"/>
    <property type="project" value="UniProtKB-KW"/>
</dbReference>
<dbReference type="EMBL" id="JABSTV010001246">
    <property type="protein sequence ID" value="KAH7976765.1"/>
    <property type="molecule type" value="Genomic_DNA"/>
</dbReference>
<protein>
    <recommendedName>
        <fullName evidence="6">C2H2-type domain-containing protein</fullName>
    </recommendedName>
</protein>
<dbReference type="AlphaFoldDB" id="A0A9D4T831"/>
<dbReference type="VEuPathDB" id="VectorBase:RSAN_038944"/>
<comment type="caution">
    <text evidence="7">The sequence shown here is derived from an EMBL/GenBank/DDBJ whole genome shotgun (WGS) entry which is preliminary data.</text>
</comment>
<evidence type="ECO:0000256" key="1">
    <source>
        <dbReference type="ARBA" id="ARBA00022723"/>
    </source>
</evidence>
<evidence type="ECO:0000256" key="2">
    <source>
        <dbReference type="ARBA" id="ARBA00022737"/>
    </source>
</evidence>
<dbReference type="Proteomes" id="UP000821837">
    <property type="component" value="Chromosome 10"/>
</dbReference>
<keyword evidence="2" id="KW-0677">Repeat</keyword>
<dbReference type="PANTHER" id="PTHR24379:SF121">
    <property type="entry name" value="C2H2-TYPE DOMAIN-CONTAINING PROTEIN"/>
    <property type="match status" value="1"/>
</dbReference>
<name>A0A9D4T831_RHISA</name>
<dbReference type="SMART" id="SM00355">
    <property type="entry name" value="ZnF_C2H2"/>
    <property type="match status" value="4"/>
</dbReference>
<dbReference type="VEuPathDB" id="VectorBase:RSAN_035823"/>
<evidence type="ECO:0000256" key="3">
    <source>
        <dbReference type="ARBA" id="ARBA00022771"/>
    </source>
</evidence>
<keyword evidence="1" id="KW-0479">Metal-binding</keyword>
<dbReference type="Gene3D" id="3.30.160.60">
    <property type="entry name" value="Classic Zinc Finger"/>
    <property type="match status" value="2"/>
</dbReference>